<dbReference type="Proteomes" id="UP001178461">
    <property type="component" value="Chromosome 4"/>
</dbReference>
<protein>
    <submittedName>
        <fullName evidence="2">Uncharacterized protein</fullName>
    </submittedName>
</protein>
<feature type="region of interest" description="Disordered" evidence="1">
    <location>
        <begin position="111"/>
        <end position="132"/>
    </location>
</feature>
<evidence type="ECO:0000313" key="3">
    <source>
        <dbReference type="Proteomes" id="UP001178461"/>
    </source>
</evidence>
<dbReference type="EMBL" id="OX395129">
    <property type="protein sequence ID" value="CAI5771674.1"/>
    <property type="molecule type" value="Genomic_DNA"/>
</dbReference>
<reference evidence="2" key="1">
    <citation type="submission" date="2022-12" db="EMBL/GenBank/DDBJ databases">
        <authorList>
            <person name="Alioto T."/>
            <person name="Alioto T."/>
            <person name="Gomez Garrido J."/>
        </authorList>
    </citation>
    <scope>NUCLEOTIDE SEQUENCE</scope>
</reference>
<gene>
    <name evidence="2" type="ORF">PODLI_1B014656</name>
</gene>
<dbReference type="AlphaFoldDB" id="A0AA35K6I6"/>
<keyword evidence="3" id="KW-1185">Reference proteome</keyword>
<evidence type="ECO:0000313" key="2">
    <source>
        <dbReference type="EMBL" id="CAI5771674.1"/>
    </source>
</evidence>
<feature type="region of interest" description="Disordered" evidence="1">
    <location>
        <begin position="1"/>
        <end position="20"/>
    </location>
</feature>
<organism evidence="2 3">
    <name type="scientific">Podarcis lilfordi</name>
    <name type="common">Lilford's wall lizard</name>
    <dbReference type="NCBI Taxonomy" id="74358"/>
    <lineage>
        <taxon>Eukaryota</taxon>
        <taxon>Metazoa</taxon>
        <taxon>Chordata</taxon>
        <taxon>Craniata</taxon>
        <taxon>Vertebrata</taxon>
        <taxon>Euteleostomi</taxon>
        <taxon>Lepidosauria</taxon>
        <taxon>Squamata</taxon>
        <taxon>Bifurcata</taxon>
        <taxon>Unidentata</taxon>
        <taxon>Episquamata</taxon>
        <taxon>Laterata</taxon>
        <taxon>Lacertibaenia</taxon>
        <taxon>Lacertidae</taxon>
        <taxon>Podarcis</taxon>
    </lineage>
</organism>
<evidence type="ECO:0000256" key="1">
    <source>
        <dbReference type="SAM" id="MobiDB-lite"/>
    </source>
</evidence>
<proteinExistence type="predicted"/>
<sequence>MVLTRSQAHRIHSAPQKASGRCQQQKSILDFYGTGNNLPTRNETANTRRQGINQLLPDRHVSSFNSSDSSGFSMTHHTVGDGFDAATADEMIIWFMDPALYGDVFNGPVQDQHPQAKTMPAGGKEAPATANR</sequence>
<name>A0AA35K6I6_9SAUR</name>
<accession>A0AA35K6I6</accession>